<feature type="region of interest" description="Disordered" evidence="1">
    <location>
        <begin position="669"/>
        <end position="714"/>
    </location>
</feature>
<feature type="compositionally biased region" description="Polar residues" evidence="1">
    <location>
        <begin position="1010"/>
        <end position="1031"/>
    </location>
</feature>
<gene>
    <name evidence="2" type="ORF">RSOL_241260</name>
</gene>
<feature type="non-terminal residue" evidence="2">
    <location>
        <position position="1190"/>
    </location>
</feature>
<feature type="compositionally biased region" description="Basic and acidic residues" evidence="1">
    <location>
        <begin position="1034"/>
        <end position="1054"/>
    </location>
</feature>
<evidence type="ECO:0000313" key="3">
    <source>
        <dbReference type="Proteomes" id="UP000030108"/>
    </source>
</evidence>
<dbReference type="EMBL" id="JATN01000321">
    <property type="protein sequence ID" value="EUC58246.1"/>
    <property type="molecule type" value="Genomic_DNA"/>
</dbReference>
<proteinExistence type="predicted"/>
<evidence type="ECO:0000313" key="2">
    <source>
        <dbReference type="EMBL" id="EUC58246.1"/>
    </source>
</evidence>
<feature type="compositionally biased region" description="Basic residues" evidence="1">
    <location>
        <begin position="673"/>
        <end position="684"/>
    </location>
</feature>
<dbReference type="OrthoDB" id="10649632at2759"/>
<dbReference type="Proteomes" id="UP000030108">
    <property type="component" value="Unassembled WGS sequence"/>
</dbReference>
<organism evidence="2 3">
    <name type="scientific">Rhizoctonia solani AG-3 Rhs1AP</name>
    <dbReference type="NCBI Taxonomy" id="1086054"/>
    <lineage>
        <taxon>Eukaryota</taxon>
        <taxon>Fungi</taxon>
        <taxon>Dikarya</taxon>
        <taxon>Basidiomycota</taxon>
        <taxon>Agaricomycotina</taxon>
        <taxon>Agaricomycetes</taxon>
        <taxon>Cantharellales</taxon>
        <taxon>Ceratobasidiaceae</taxon>
        <taxon>Rhizoctonia</taxon>
    </lineage>
</organism>
<feature type="region of interest" description="Disordered" evidence="1">
    <location>
        <begin position="988"/>
        <end position="1190"/>
    </location>
</feature>
<evidence type="ECO:0000256" key="1">
    <source>
        <dbReference type="SAM" id="MobiDB-lite"/>
    </source>
</evidence>
<feature type="compositionally biased region" description="Basic and acidic residues" evidence="1">
    <location>
        <begin position="685"/>
        <end position="698"/>
    </location>
</feature>
<sequence>MSSSHPRSSRTNYKLSDEHKEWLGDYYPSFKSHIAPRGTTRRPNAKAWVVGTLAPVFITEFHPSLAGAERDEKMIKVADSIYVYYSNQWKLDPSRDRGDGEEQIRISAENLWAKANPNIVNEALVEHAKEHPDLAGLVGTHRSVVCQFFKALPADEQAQWQTQAQTEREMQALAAKEELTGDAKKLFSDRFLVRVFKLLKEGEVKAGIHSYAHIATEKEKIIELEGDQADGVTLLINSVLSPGMTGFKDTTEYRDAANQFGEYIRENLNKPVVDQAPPVAVVPSKDGFPEVPTNYSEQSLRDVRAMVRTSIGANWQIAGGNGAVAWTEIAKSIEEGLDDWVEVDRMPKDARFIDPGDMTIDECRSWLSHLSLRQTEGSDESTHFQFRQVYTCARHEFPEYTEVIGREKARRSNSDVHLVRLRGYYRKPNTFGAIKYPESTWRYVRYLRSLTRLAPTPVIDKQETSIYLNWFRGLETDDAEVFNLIRAIITSVNKLERYAPLNAETELWTDPDGKSLKVPLAIPQSPPIEKDIEVFTQRFWAHRSLFGLLEGFEEGEFGFFCRWQELQRTGTLYDPVTKTFRGGKLGIAWPMRGLLKVTANIGATLGKIEPPKEAPADYNLGGPRQEDWKTCVKMLGEWRELLDKAVSNLSVILPDKSRLSALVTLPKAEAPKPRKRKAKNVKHGGVKDSDIEDSDGKRSTVSSSKRRKKDQSTDLLLVPHRESVDFTTRLSIFGPRPPLSPVQRFDGSLQELLLELSGFNSRCKKYITCYNDAGAAAGDLYDATLLYQVRARIHDKDSEVRPLFESVLKQRGGWLKAESLWPKVESLFREGRQTLQEGVVLQRAIETNTVERESPAVRRIKQQLPELLACCWAVKCIVRRFSRLYSLSVFWANHLKDAWESIPMTAGTADLILLVAGIRDWQQDCHRVLRHCIEEEQEVWEEYEMKRHGVPDLVECWYTFGCPTDGALSPVAIGRVQDVLKSISFIEEDSEQQDAAPSSGADTSIDKAMESSQVSKESTSAADSARSQTLGSAVEKDVPTSERTRLTPDEDVTGKDAAPSEAGISVGNPCDKSDSHEVPLISSSESLTTKVQPRDSCNEAPALDSQDNRHMDTPSPEPQPVTPATQITPTSGQPPLKPTVSLEKASNPGGNGAMQDNTTDCKGRDGDGDRDGAGVGELSREQEGRWTGRN</sequence>
<comment type="caution">
    <text evidence="2">The sequence shown here is derived from an EMBL/GenBank/DDBJ whole genome shotgun (WGS) entry which is preliminary data.</text>
</comment>
<feature type="compositionally biased region" description="Polar residues" evidence="1">
    <location>
        <begin position="1122"/>
        <end position="1133"/>
    </location>
</feature>
<accession>A0A0A1UIP6</accession>
<name>A0A0A1UIP6_9AGAM</name>
<reference evidence="3" key="1">
    <citation type="journal article" date="2014" name="Genome Announc.">
        <title>Draft genome sequence of the plant-pathogenic soil fungus Rhizoctonia solani anastomosis group 3 strain Rhs1AP.</title>
        <authorList>
            <person name="Cubeta M.A."/>
            <person name="Thomas E."/>
            <person name="Dean R.A."/>
            <person name="Jabaji S."/>
            <person name="Neate S.M."/>
            <person name="Tavantzis S."/>
            <person name="Toda T."/>
            <person name="Vilgalys R."/>
            <person name="Bharathan N."/>
            <person name="Fedorova-Abrams N."/>
            <person name="Pakala S.B."/>
            <person name="Pakala S.M."/>
            <person name="Zafar N."/>
            <person name="Joardar V."/>
            <person name="Losada L."/>
            <person name="Nierman W.C."/>
        </authorList>
    </citation>
    <scope>NUCLEOTIDE SEQUENCE [LARGE SCALE GENOMIC DNA]</scope>
    <source>
        <strain evidence="3">AG-3</strain>
    </source>
</reference>
<protein>
    <submittedName>
        <fullName evidence="2">Uncharacterized protein</fullName>
    </submittedName>
</protein>
<dbReference type="AlphaFoldDB" id="A0A0A1UIP6"/>
<feature type="compositionally biased region" description="Polar residues" evidence="1">
    <location>
        <begin position="993"/>
        <end position="1002"/>
    </location>
</feature>
<feature type="compositionally biased region" description="Polar residues" evidence="1">
    <location>
        <begin position="1081"/>
        <end position="1091"/>
    </location>
</feature>
<feature type="compositionally biased region" description="Basic and acidic residues" evidence="1">
    <location>
        <begin position="1159"/>
        <end position="1190"/>
    </location>
</feature>